<dbReference type="Proteomes" id="UP000245657">
    <property type="component" value="Unassembled WGS sequence"/>
</dbReference>
<keyword evidence="7" id="KW-1185">Reference proteome</keyword>
<dbReference type="GO" id="GO:0003700">
    <property type="term" value="F:DNA-binding transcription factor activity"/>
    <property type="evidence" value="ECO:0007669"/>
    <property type="project" value="InterPro"/>
</dbReference>
<dbReference type="InterPro" id="IPR029442">
    <property type="entry name" value="GyrI-like"/>
</dbReference>
<evidence type="ECO:0000313" key="6">
    <source>
        <dbReference type="EMBL" id="PWR72310.1"/>
    </source>
</evidence>
<dbReference type="SUPFAM" id="SSF46955">
    <property type="entry name" value="Putative DNA-binding domain"/>
    <property type="match status" value="1"/>
</dbReference>
<accession>A0A2V2N0Z9</accession>
<evidence type="ECO:0000256" key="1">
    <source>
        <dbReference type="ARBA" id="ARBA00022491"/>
    </source>
</evidence>
<feature type="domain" description="HTH merR-type" evidence="5">
    <location>
        <begin position="5"/>
        <end position="75"/>
    </location>
</feature>
<evidence type="ECO:0000313" key="7">
    <source>
        <dbReference type="Proteomes" id="UP000245657"/>
    </source>
</evidence>
<dbReference type="InterPro" id="IPR009061">
    <property type="entry name" value="DNA-bd_dom_put_sf"/>
</dbReference>
<dbReference type="Gene3D" id="1.10.1660.10">
    <property type="match status" value="1"/>
</dbReference>
<dbReference type="SUPFAM" id="SSF55136">
    <property type="entry name" value="Probable bacterial effector-binding domain"/>
    <property type="match status" value="1"/>
</dbReference>
<comment type="caution">
    <text evidence="6">The sequence shown here is derived from an EMBL/GenBank/DDBJ whole genome shotgun (WGS) entry which is preliminary data.</text>
</comment>
<dbReference type="SMART" id="SM00871">
    <property type="entry name" value="AraC_E_bind"/>
    <property type="match status" value="1"/>
</dbReference>
<dbReference type="PANTHER" id="PTHR30204">
    <property type="entry name" value="REDOX-CYCLING DRUG-SENSING TRANSCRIPTIONAL ACTIVATOR SOXR"/>
    <property type="match status" value="1"/>
</dbReference>
<dbReference type="GO" id="GO:0003677">
    <property type="term" value="F:DNA binding"/>
    <property type="evidence" value="ECO:0007669"/>
    <property type="project" value="UniProtKB-KW"/>
</dbReference>
<keyword evidence="2" id="KW-0805">Transcription regulation</keyword>
<reference evidence="6 7" key="1">
    <citation type="submission" date="2018-05" db="EMBL/GenBank/DDBJ databases">
        <title>Draft genome of Methanospirillum lacunae Ki8-1.</title>
        <authorList>
            <person name="Dueholm M.S."/>
            <person name="Nielsen P.H."/>
            <person name="Bakmann L.F."/>
            <person name="Otzen D.E."/>
        </authorList>
    </citation>
    <scope>NUCLEOTIDE SEQUENCE [LARGE SCALE GENOMIC DNA]</scope>
    <source>
        <strain evidence="6 7">Ki8-1</strain>
    </source>
</reference>
<dbReference type="Pfam" id="PF06445">
    <property type="entry name" value="GyrI-like"/>
    <property type="match status" value="1"/>
</dbReference>
<dbReference type="SMART" id="SM00422">
    <property type="entry name" value="HTH_MERR"/>
    <property type="match status" value="1"/>
</dbReference>
<dbReference type="PANTHER" id="PTHR30204:SF69">
    <property type="entry name" value="MERR-FAMILY TRANSCRIPTIONAL REGULATOR"/>
    <property type="match status" value="1"/>
</dbReference>
<keyword evidence="4" id="KW-0804">Transcription</keyword>
<dbReference type="InterPro" id="IPR047057">
    <property type="entry name" value="MerR_fam"/>
</dbReference>
<dbReference type="AlphaFoldDB" id="A0A2V2N0Z9"/>
<dbReference type="EMBL" id="QGMY01000007">
    <property type="protein sequence ID" value="PWR72310.1"/>
    <property type="molecule type" value="Genomic_DNA"/>
</dbReference>
<dbReference type="InterPro" id="IPR010499">
    <property type="entry name" value="AraC_E-bd"/>
</dbReference>
<sequence>MNSDLMTIGRFSLITRIPVKTLRYYDEKKLLVPEKKDFFTGYRYYLPSQVDRGGCIRVLSSLGFTVRDIKLILNAYDAGDTGKIREIFGTRVVAVRSEIKALQKIEAILGESDASLDRISMLEKLPDLKHIEQFTVLSTRQSGTYDEAIPQMVTILQDTLSLSENQRDGIISGPFMTMYYDLEYKEEDADIECAFPVAEKVEIKDPRVLIKTIPAGNYLSITHTGPFSGVALAWTRLLSYATEKQYAIAGPIIEINHNDPTQVPEDKIKVELQVKVN</sequence>
<organism evidence="6 7">
    <name type="scientific">Methanospirillum lacunae</name>
    <dbReference type="NCBI Taxonomy" id="668570"/>
    <lineage>
        <taxon>Archaea</taxon>
        <taxon>Methanobacteriati</taxon>
        <taxon>Methanobacteriota</taxon>
        <taxon>Stenosarchaea group</taxon>
        <taxon>Methanomicrobia</taxon>
        <taxon>Methanomicrobiales</taxon>
        <taxon>Methanospirillaceae</taxon>
        <taxon>Methanospirillum</taxon>
    </lineage>
</organism>
<dbReference type="PROSITE" id="PS50937">
    <property type="entry name" value="HTH_MERR_2"/>
    <property type="match status" value="1"/>
</dbReference>
<evidence type="ECO:0000259" key="5">
    <source>
        <dbReference type="PROSITE" id="PS50937"/>
    </source>
</evidence>
<proteinExistence type="predicted"/>
<dbReference type="InterPro" id="IPR011256">
    <property type="entry name" value="Reg_factor_effector_dom_sf"/>
</dbReference>
<keyword evidence="3" id="KW-0238">DNA-binding</keyword>
<name>A0A2V2N0Z9_9EURY</name>
<evidence type="ECO:0000256" key="4">
    <source>
        <dbReference type="ARBA" id="ARBA00023163"/>
    </source>
</evidence>
<dbReference type="InterPro" id="IPR000551">
    <property type="entry name" value="MerR-type_HTH_dom"/>
</dbReference>
<gene>
    <name evidence="6" type="ORF">DK846_10085</name>
</gene>
<dbReference type="Pfam" id="PF13411">
    <property type="entry name" value="MerR_1"/>
    <property type="match status" value="1"/>
</dbReference>
<dbReference type="Gene3D" id="3.20.80.10">
    <property type="entry name" value="Regulatory factor, effector binding domain"/>
    <property type="match status" value="1"/>
</dbReference>
<evidence type="ECO:0000256" key="2">
    <source>
        <dbReference type="ARBA" id="ARBA00023015"/>
    </source>
</evidence>
<evidence type="ECO:0000256" key="3">
    <source>
        <dbReference type="ARBA" id="ARBA00023125"/>
    </source>
</evidence>
<protein>
    <recommendedName>
        <fullName evidence="5">HTH merR-type domain-containing protein</fullName>
    </recommendedName>
</protein>
<keyword evidence="1" id="KW-0678">Repressor</keyword>